<protein>
    <submittedName>
        <fullName evidence="3">Uncharacterized protein</fullName>
    </submittedName>
</protein>
<reference evidence="3" key="1">
    <citation type="submission" date="2021-02" db="EMBL/GenBank/DDBJ databases">
        <title>Natronoglycomyces albus gen. nov., sp. nov, a haloalkaliphilic actinobacterium from a soda solonchak soil.</title>
        <authorList>
            <person name="Sorokin D.Y."/>
            <person name="Khijniak T.V."/>
            <person name="Zakharycheva A.P."/>
            <person name="Boueva O.V."/>
            <person name="Ariskina E.V."/>
            <person name="Hahnke R.L."/>
            <person name="Bunk B."/>
            <person name="Sproer C."/>
            <person name="Schumann P."/>
            <person name="Evtushenko L.I."/>
            <person name="Kublanov I.V."/>
        </authorList>
    </citation>
    <scope>NUCLEOTIDE SEQUENCE</scope>
    <source>
        <strain evidence="3">DSM 106290</strain>
    </source>
</reference>
<dbReference type="KEGG" id="nav:JQS30_12600"/>
<gene>
    <name evidence="3" type="ORF">JQS30_12600</name>
</gene>
<feature type="transmembrane region" description="Helical" evidence="2">
    <location>
        <begin position="27"/>
        <end position="47"/>
    </location>
</feature>
<evidence type="ECO:0000256" key="2">
    <source>
        <dbReference type="SAM" id="Phobius"/>
    </source>
</evidence>
<sequence>MSQPPDLRLEEATRTPEDADAPGTVEYAIRIGGGIVVTVGAAVLALLESFLVPTRIAAIPIPIAAVIAFLGNYYLPSLASWWVANRWASLLPIGAWFAVVLVASSPTGSGSLIIINTWPGYAMLLAGAAGAAVALYKNIAGPRQGTLRPRPSRNPEE</sequence>
<evidence type="ECO:0000313" key="3">
    <source>
        <dbReference type="EMBL" id="QSB04605.1"/>
    </source>
</evidence>
<feature type="compositionally biased region" description="Basic and acidic residues" evidence="1">
    <location>
        <begin position="7"/>
        <end position="17"/>
    </location>
</feature>
<feature type="transmembrane region" description="Helical" evidence="2">
    <location>
        <begin position="87"/>
        <end position="106"/>
    </location>
</feature>
<accession>A0A895XNH5</accession>
<organism evidence="3 4">
    <name type="scientific">Natronoglycomyces albus</name>
    <dbReference type="NCBI Taxonomy" id="2811108"/>
    <lineage>
        <taxon>Bacteria</taxon>
        <taxon>Bacillati</taxon>
        <taxon>Actinomycetota</taxon>
        <taxon>Actinomycetes</taxon>
        <taxon>Glycomycetales</taxon>
        <taxon>Glycomycetaceae</taxon>
        <taxon>Natronoglycomyces</taxon>
    </lineage>
</organism>
<keyword evidence="2" id="KW-0472">Membrane</keyword>
<dbReference type="EMBL" id="CP070496">
    <property type="protein sequence ID" value="QSB04605.1"/>
    <property type="molecule type" value="Genomic_DNA"/>
</dbReference>
<dbReference type="RefSeq" id="WP_213170602.1">
    <property type="nucleotide sequence ID" value="NZ_CP070496.1"/>
</dbReference>
<feature type="transmembrane region" description="Helical" evidence="2">
    <location>
        <begin position="56"/>
        <end position="75"/>
    </location>
</feature>
<proteinExistence type="predicted"/>
<keyword evidence="4" id="KW-1185">Reference proteome</keyword>
<feature type="transmembrane region" description="Helical" evidence="2">
    <location>
        <begin position="118"/>
        <end position="136"/>
    </location>
</feature>
<keyword evidence="2" id="KW-1133">Transmembrane helix</keyword>
<dbReference type="Proteomes" id="UP000662939">
    <property type="component" value="Chromosome"/>
</dbReference>
<dbReference type="AlphaFoldDB" id="A0A895XNH5"/>
<feature type="region of interest" description="Disordered" evidence="1">
    <location>
        <begin position="1"/>
        <end position="20"/>
    </location>
</feature>
<evidence type="ECO:0000313" key="4">
    <source>
        <dbReference type="Proteomes" id="UP000662939"/>
    </source>
</evidence>
<name>A0A895XNH5_9ACTN</name>
<keyword evidence="2" id="KW-0812">Transmembrane</keyword>
<evidence type="ECO:0000256" key="1">
    <source>
        <dbReference type="SAM" id="MobiDB-lite"/>
    </source>
</evidence>